<proteinExistence type="inferred from homology"/>
<dbReference type="PANTHER" id="PTHR43284:SF1">
    <property type="entry name" value="ASPARAGINE SYNTHETASE"/>
    <property type="match status" value="1"/>
</dbReference>
<keyword evidence="9" id="KW-0436">Ligase</keyword>
<dbReference type="Gene3D" id="3.60.20.10">
    <property type="entry name" value="Glutamine Phosphoribosylpyrophosphate, subunit 1, domain 1"/>
    <property type="match status" value="1"/>
</dbReference>
<dbReference type="SUPFAM" id="SSF56235">
    <property type="entry name" value="N-terminal nucleophile aminohydrolases (Ntn hydrolases)"/>
    <property type="match status" value="1"/>
</dbReference>
<dbReference type="SUPFAM" id="SSF52402">
    <property type="entry name" value="Adenine nucleotide alpha hydrolases-like"/>
    <property type="match status" value="1"/>
</dbReference>
<comment type="similarity">
    <text evidence="2">Belongs to the asparagine synthetase family.</text>
</comment>
<evidence type="ECO:0000256" key="3">
    <source>
        <dbReference type="ARBA" id="ARBA00012737"/>
    </source>
</evidence>
<feature type="domain" description="Glutamine amidotransferase type-2" evidence="8">
    <location>
        <begin position="2"/>
        <end position="215"/>
    </location>
</feature>
<dbReference type="GO" id="GO:0004066">
    <property type="term" value="F:asparagine synthase (glutamine-hydrolyzing) activity"/>
    <property type="evidence" value="ECO:0007669"/>
    <property type="project" value="UniProtKB-EC"/>
</dbReference>
<evidence type="ECO:0000256" key="4">
    <source>
        <dbReference type="ARBA" id="ARBA00022741"/>
    </source>
</evidence>
<evidence type="ECO:0000256" key="6">
    <source>
        <dbReference type="ARBA" id="ARBA00022962"/>
    </source>
</evidence>
<dbReference type="NCBIfam" id="TIGR01536">
    <property type="entry name" value="asn_synth_AEB"/>
    <property type="match status" value="1"/>
</dbReference>
<keyword evidence="10" id="KW-1185">Reference proteome</keyword>
<dbReference type="EC" id="6.3.5.4" evidence="3"/>
<evidence type="ECO:0000256" key="5">
    <source>
        <dbReference type="ARBA" id="ARBA00022840"/>
    </source>
</evidence>
<name>A0ABU0WK59_9PROT</name>
<dbReference type="InterPro" id="IPR001962">
    <property type="entry name" value="Asn_synthase"/>
</dbReference>
<comment type="caution">
    <text evidence="9">The sequence shown here is derived from an EMBL/GenBank/DDBJ whole genome shotgun (WGS) entry which is preliminary data.</text>
</comment>
<dbReference type="InterPro" id="IPR014729">
    <property type="entry name" value="Rossmann-like_a/b/a_fold"/>
</dbReference>
<keyword evidence="4" id="KW-0547">Nucleotide-binding</keyword>
<gene>
    <name evidence="9" type="primary">asnB</name>
    <name evidence="9" type="ORF">QSG27_16185</name>
</gene>
<comment type="catalytic activity">
    <reaction evidence="7">
        <text>L-aspartate + L-glutamine + ATP + H2O = L-asparagine + L-glutamate + AMP + diphosphate + H(+)</text>
        <dbReference type="Rhea" id="RHEA:12228"/>
        <dbReference type="ChEBI" id="CHEBI:15377"/>
        <dbReference type="ChEBI" id="CHEBI:15378"/>
        <dbReference type="ChEBI" id="CHEBI:29985"/>
        <dbReference type="ChEBI" id="CHEBI:29991"/>
        <dbReference type="ChEBI" id="CHEBI:30616"/>
        <dbReference type="ChEBI" id="CHEBI:33019"/>
        <dbReference type="ChEBI" id="CHEBI:58048"/>
        <dbReference type="ChEBI" id="CHEBI:58359"/>
        <dbReference type="ChEBI" id="CHEBI:456215"/>
        <dbReference type="EC" id="6.3.5.4"/>
    </reaction>
</comment>
<dbReference type="InterPro" id="IPR006426">
    <property type="entry name" value="Asn_synth_AEB"/>
</dbReference>
<dbReference type="InterPro" id="IPR029055">
    <property type="entry name" value="Ntn_hydrolases_N"/>
</dbReference>
<dbReference type="Proteomes" id="UP001227317">
    <property type="component" value="Unassembled WGS sequence"/>
</dbReference>
<evidence type="ECO:0000256" key="2">
    <source>
        <dbReference type="ARBA" id="ARBA00005752"/>
    </source>
</evidence>
<evidence type="ECO:0000256" key="1">
    <source>
        <dbReference type="ARBA" id="ARBA00005187"/>
    </source>
</evidence>
<organism evidence="9 10">
    <name type="scientific">Azospirillum isscasi</name>
    <dbReference type="NCBI Taxonomy" id="3053926"/>
    <lineage>
        <taxon>Bacteria</taxon>
        <taxon>Pseudomonadati</taxon>
        <taxon>Pseudomonadota</taxon>
        <taxon>Alphaproteobacteria</taxon>
        <taxon>Rhodospirillales</taxon>
        <taxon>Azospirillaceae</taxon>
        <taxon>Azospirillum</taxon>
    </lineage>
</organism>
<evidence type="ECO:0000259" key="8">
    <source>
        <dbReference type="PROSITE" id="PS51278"/>
    </source>
</evidence>
<keyword evidence="5" id="KW-0067">ATP-binding</keyword>
<dbReference type="Pfam" id="PF00733">
    <property type="entry name" value="Asn_synthase"/>
    <property type="match status" value="1"/>
</dbReference>
<dbReference type="InterPro" id="IPR017932">
    <property type="entry name" value="GATase_2_dom"/>
</dbReference>
<dbReference type="CDD" id="cd00712">
    <property type="entry name" value="AsnB"/>
    <property type="match status" value="1"/>
</dbReference>
<dbReference type="InterPro" id="IPR033738">
    <property type="entry name" value="AsnB_N"/>
</dbReference>
<evidence type="ECO:0000313" key="10">
    <source>
        <dbReference type="Proteomes" id="UP001227317"/>
    </source>
</evidence>
<dbReference type="PANTHER" id="PTHR43284">
    <property type="entry name" value="ASPARAGINE SYNTHETASE (GLUTAMINE-HYDROLYZING)"/>
    <property type="match status" value="1"/>
</dbReference>
<dbReference type="Pfam" id="PF13537">
    <property type="entry name" value="GATase_7"/>
    <property type="match status" value="1"/>
</dbReference>
<keyword evidence="6" id="KW-0315">Glutamine amidotransferase</keyword>
<reference evidence="9 10" key="1">
    <citation type="submission" date="2023-06" db="EMBL/GenBank/DDBJ databases">
        <title>Azospirillum isscasensis sp.nov, a bacterium isolated from rhizosphere soil of rice.</title>
        <authorList>
            <person name="Wang H."/>
        </authorList>
    </citation>
    <scope>NUCLEOTIDE SEQUENCE [LARGE SCALE GENOMIC DNA]</scope>
    <source>
        <strain evidence="9 10">C340-1</strain>
    </source>
</reference>
<evidence type="ECO:0000313" key="9">
    <source>
        <dbReference type="EMBL" id="MDQ2104242.1"/>
    </source>
</evidence>
<protein>
    <recommendedName>
        <fullName evidence="3">asparagine synthase (glutamine-hydrolyzing)</fullName>
        <ecNumber evidence="3">6.3.5.4</ecNumber>
    </recommendedName>
</protein>
<evidence type="ECO:0000256" key="7">
    <source>
        <dbReference type="ARBA" id="ARBA00048741"/>
    </source>
</evidence>
<sequence length="617" mass="68908">MCGIAGVLRSDGRKADPAELEGMAAMLRSRGPDGWSMHVDGGLGLVHTRLPILDVSSAGDQPMAALDGRFWISFNGEIYNFLELREELLSLGWTFQTRSDTEVLLKSFIQWGPACQLKLNGMWAFAVWDAVEKRIFLSRDRFGVKPLHYAWTGRDFAFGSVMKAFLPLSWIDWTVDANALAVAIAFPSRLEGTQDCLFRAIRRLPAGHCLTLQAGGSPRLERWWNTLDHLPATPLRYEEQREQVRALFLDACRIRLRSDVPVATALSGGIDSSAVHCAIAHLAGQGSARTASDWQRAYVADYPDSLQSERPYAEAVIRSAGTRGIFQTIHVDEVVANADQAIFDIEDIIENASAPWLLYRRMRQDGVVVSLDGHGGDELFVGYTHQLASAITEIRDERLRAEYQRTLEGFAVPGYSPGRAGAWDGRSALLRTKPEPPALPGRDSDLERFGCYDPLTRCLYADLHFTTLPTILRNFDRCSMAHGVEIRAPFMDWRLVCLAFALPPASKVRDGYSKYILRDALSDILPREISGRRQKLGFVTPVFDWLKGPFGQYMLDVVGSAGFLQSPFWDGPRIRALVEESLREGYAAGTLYFWPFIHAARLLDQFQSVRGAPSPTF</sequence>
<dbReference type="PIRSF" id="PIRSF001589">
    <property type="entry name" value="Asn_synthetase_glu-h"/>
    <property type="match status" value="1"/>
</dbReference>
<dbReference type="CDD" id="cd01991">
    <property type="entry name" value="Asn_synthase_B_C"/>
    <property type="match status" value="1"/>
</dbReference>
<dbReference type="InterPro" id="IPR051786">
    <property type="entry name" value="ASN_synthetase/amidase"/>
</dbReference>
<dbReference type="EMBL" id="JAUJFI010000078">
    <property type="protein sequence ID" value="MDQ2104242.1"/>
    <property type="molecule type" value="Genomic_DNA"/>
</dbReference>
<dbReference type="Gene3D" id="3.40.50.620">
    <property type="entry name" value="HUPs"/>
    <property type="match status" value="1"/>
</dbReference>
<dbReference type="RefSeq" id="WP_306707853.1">
    <property type="nucleotide sequence ID" value="NZ_JAUJFI010000078.1"/>
</dbReference>
<accession>A0ABU0WK59</accession>
<dbReference type="PROSITE" id="PS51278">
    <property type="entry name" value="GATASE_TYPE_2"/>
    <property type="match status" value="1"/>
</dbReference>
<comment type="pathway">
    <text evidence="1">Amino-acid biosynthesis; L-asparagine biosynthesis; L-asparagine from L-aspartate (L-Gln route): step 1/1.</text>
</comment>